<keyword evidence="4 8" id="KW-0732">Signal</keyword>
<keyword evidence="6" id="KW-1015">Disulfide bond</keyword>
<dbReference type="EMBL" id="BMAW01129033">
    <property type="protein sequence ID" value="GFU28554.1"/>
    <property type="molecule type" value="Genomic_DNA"/>
</dbReference>
<evidence type="ECO:0000313" key="10">
    <source>
        <dbReference type="Proteomes" id="UP000887013"/>
    </source>
</evidence>
<comment type="caution">
    <text evidence="9">The sequence shown here is derived from an EMBL/GenBank/DDBJ whole genome shotgun (WGS) entry which is preliminary data.</text>
</comment>
<feature type="signal peptide" evidence="8">
    <location>
        <begin position="1"/>
        <end position="23"/>
    </location>
</feature>
<gene>
    <name evidence="9" type="primary">acp4</name>
    <name evidence="9" type="ORF">NPIL_140171</name>
</gene>
<reference evidence="9" key="1">
    <citation type="submission" date="2020-08" db="EMBL/GenBank/DDBJ databases">
        <title>Multicomponent nature underlies the extraordinary mechanical properties of spider dragline silk.</title>
        <authorList>
            <person name="Kono N."/>
            <person name="Nakamura H."/>
            <person name="Mori M."/>
            <person name="Yoshida Y."/>
            <person name="Ohtoshi R."/>
            <person name="Malay A.D."/>
            <person name="Moran D.A.P."/>
            <person name="Tomita M."/>
            <person name="Numata K."/>
            <person name="Arakawa K."/>
        </authorList>
    </citation>
    <scope>NUCLEOTIDE SEQUENCE</scope>
</reference>
<evidence type="ECO:0000256" key="3">
    <source>
        <dbReference type="ARBA" id="ARBA00012646"/>
    </source>
</evidence>
<dbReference type="OrthoDB" id="6418769at2759"/>
<dbReference type="InterPro" id="IPR050645">
    <property type="entry name" value="Histidine_acid_phosphatase"/>
</dbReference>
<keyword evidence="7" id="KW-0325">Glycoprotein</keyword>
<dbReference type="SUPFAM" id="SSF53254">
    <property type="entry name" value="Phosphoglycerate mutase-like"/>
    <property type="match status" value="1"/>
</dbReference>
<dbReference type="PANTHER" id="PTHR11567:SF211">
    <property type="entry name" value="PROSTATIC ACID PHOSPHATASE"/>
    <property type="match status" value="1"/>
</dbReference>
<evidence type="ECO:0000256" key="6">
    <source>
        <dbReference type="ARBA" id="ARBA00023157"/>
    </source>
</evidence>
<evidence type="ECO:0000256" key="2">
    <source>
        <dbReference type="ARBA" id="ARBA00005375"/>
    </source>
</evidence>
<organism evidence="9 10">
    <name type="scientific">Nephila pilipes</name>
    <name type="common">Giant wood spider</name>
    <name type="synonym">Nephila maculata</name>
    <dbReference type="NCBI Taxonomy" id="299642"/>
    <lineage>
        <taxon>Eukaryota</taxon>
        <taxon>Metazoa</taxon>
        <taxon>Ecdysozoa</taxon>
        <taxon>Arthropoda</taxon>
        <taxon>Chelicerata</taxon>
        <taxon>Arachnida</taxon>
        <taxon>Araneae</taxon>
        <taxon>Araneomorphae</taxon>
        <taxon>Entelegynae</taxon>
        <taxon>Araneoidea</taxon>
        <taxon>Nephilidae</taxon>
        <taxon>Nephila</taxon>
    </lineage>
</organism>
<name>A0A8X6UM88_NEPPI</name>
<proteinExistence type="inferred from homology"/>
<evidence type="ECO:0000256" key="5">
    <source>
        <dbReference type="ARBA" id="ARBA00022801"/>
    </source>
</evidence>
<comment type="similarity">
    <text evidence="2">Belongs to the histidine acid phosphatase family.</text>
</comment>
<dbReference type="PANTHER" id="PTHR11567">
    <property type="entry name" value="ACID PHOSPHATASE-RELATED"/>
    <property type="match status" value="1"/>
</dbReference>
<dbReference type="EC" id="3.1.3.2" evidence="3"/>
<dbReference type="CDD" id="cd07061">
    <property type="entry name" value="HP_HAP_like"/>
    <property type="match status" value="1"/>
</dbReference>
<sequence length="388" mass="45132">MHLEEKMLTCLLFLTCIFGFGQAKVDRNSTLLFVQIFFRHGDRAPLQLYPNDPNSEDIWPEGLGQLTVLGKKQHYEIGKYLRSMYDGFLTSDPNEVMVNSSEIDRCLMSAQANLASFYPPQGMWKFDEDINWQPIPVYYIPTRKDKYLNFGSSCPRVFRDTLKAFESKEAQQLKQEHKDMLDNISRITGVQATEEFNSLLLYDALYIEKRYNLVIPEGIEPYWDEFQEFALTALQWIYSSPNIIRLRAGPVLQHIIDNMNRKIAGYMPKRKVQIYSSHDLNLSTLLLALNTTKVVQPPYGATLLIELHQMSDDTKAVRLLYLNSSYPEQEVEDPHLFFLDGCSEFCPLKQLIESTRHVIPDDWNQECMLGNTSLIEQCKHFFEELYSK</sequence>
<dbReference type="Pfam" id="PF00328">
    <property type="entry name" value="His_Phos_2"/>
    <property type="match status" value="1"/>
</dbReference>
<keyword evidence="5" id="KW-0378">Hydrolase</keyword>
<evidence type="ECO:0000256" key="1">
    <source>
        <dbReference type="ARBA" id="ARBA00000032"/>
    </source>
</evidence>
<dbReference type="AlphaFoldDB" id="A0A8X6UM88"/>
<dbReference type="InterPro" id="IPR000560">
    <property type="entry name" value="His_Pase_clade-2"/>
</dbReference>
<evidence type="ECO:0000256" key="7">
    <source>
        <dbReference type="ARBA" id="ARBA00023180"/>
    </source>
</evidence>
<keyword evidence="10" id="KW-1185">Reference proteome</keyword>
<dbReference type="GO" id="GO:0003993">
    <property type="term" value="F:acid phosphatase activity"/>
    <property type="evidence" value="ECO:0007669"/>
    <property type="project" value="UniProtKB-EC"/>
</dbReference>
<evidence type="ECO:0000256" key="8">
    <source>
        <dbReference type="SAM" id="SignalP"/>
    </source>
</evidence>
<evidence type="ECO:0000313" key="9">
    <source>
        <dbReference type="EMBL" id="GFU28554.1"/>
    </source>
</evidence>
<dbReference type="InterPro" id="IPR029033">
    <property type="entry name" value="His_PPase_superfam"/>
</dbReference>
<accession>A0A8X6UM88</accession>
<dbReference type="Gene3D" id="3.40.50.1240">
    <property type="entry name" value="Phosphoglycerate mutase-like"/>
    <property type="match status" value="1"/>
</dbReference>
<feature type="chain" id="PRO_5036468934" description="acid phosphatase" evidence="8">
    <location>
        <begin position="24"/>
        <end position="388"/>
    </location>
</feature>
<protein>
    <recommendedName>
        <fullName evidence="3">acid phosphatase</fullName>
        <ecNumber evidence="3">3.1.3.2</ecNumber>
    </recommendedName>
</protein>
<evidence type="ECO:0000256" key="4">
    <source>
        <dbReference type="ARBA" id="ARBA00022729"/>
    </source>
</evidence>
<dbReference type="Proteomes" id="UP000887013">
    <property type="component" value="Unassembled WGS sequence"/>
</dbReference>
<comment type="catalytic activity">
    <reaction evidence="1">
        <text>a phosphate monoester + H2O = an alcohol + phosphate</text>
        <dbReference type="Rhea" id="RHEA:15017"/>
        <dbReference type="ChEBI" id="CHEBI:15377"/>
        <dbReference type="ChEBI" id="CHEBI:30879"/>
        <dbReference type="ChEBI" id="CHEBI:43474"/>
        <dbReference type="ChEBI" id="CHEBI:67140"/>
        <dbReference type="EC" id="3.1.3.2"/>
    </reaction>
</comment>